<dbReference type="Pfam" id="PF13912">
    <property type="entry name" value="zf-C2H2_6"/>
    <property type="match status" value="1"/>
</dbReference>
<evidence type="ECO:0000256" key="2">
    <source>
        <dbReference type="ARBA" id="ARBA00022473"/>
    </source>
</evidence>
<dbReference type="PROSITE" id="PS50157">
    <property type="entry name" value="ZINC_FINGER_C2H2_2"/>
    <property type="match status" value="9"/>
</dbReference>
<dbReference type="GO" id="GO:0005634">
    <property type="term" value="C:nucleus"/>
    <property type="evidence" value="ECO:0007669"/>
    <property type="project" value="UniProtKB-SubCell"/>
</dbReference>
<evidence type="ECO:0000256" key="5">
    <source>
        <dbReference type="ARBA" id="ARBA00022737"/>
    </source>
</evidence>
<accession>A0A553N744</accession>
<feature type="compositionally biased region" description="Basic and acidic residues" evidence="16">
    <location>
        <begin position="51"/>
        <end position="63"/>
    </location>
</feature>
<evidence type="ECO:0000256" key="8">
    <source>
        <dbReference type="ARBA" id="ARBA00023015"/>
    </source>
</evidence>
<dbReference type="FunFam" id="3.30.160.60:FF:000130">
    <property type="entry name" value="Spalt-like transcription factor 4"/>
    <property type="match status" value="1"/>
</dbReference>
<comment type="function">
    <text evidence="13">Required for the establishment of the posterior-most head and the anterior-most tail segments of the embryo. Probably function as a transcriptional regulator. Could repress the transcription of the tsh gene.</text>
</comment>
<feature type="domain" description="C2H2-type" evidence="17">
    <location>
        <begin position="1334"/>
        <end position="1361"/>
    </location>
</feature>
<feature type="compositionally biased region" description="Polar residues" evidence="16">
    <location>
        <begin position="79"/>
        <end position="88"/>
    </location>
</feature>
<feature type="compositionally biased region" description="Basic and acidic residues" evidence="16">
    <location>
        <begin position="1009"/>
        <end position="1033"/>
    </location>
</feature>
<dbReference type="FunFam" id="3.30.160.60:FF:000341">
    <property type="entry name" value="Spalt-like transcription factor 1"/>
    <property type="match status" value="1"/>
</dbReference>
<evidence type="ECO:0000313" key="19">
    <source>
        <dbReference type="Proteomes" id="UP000318571"/>
    </source>
</evidence>
<dbReference type="Proteomes" id="UP000318571">
    <property type="component" value="Chromosome 8"/>
</dbReference>
<keyword evidence="3" id="KW-0597">Phosphoprotein</keyword>
<dbReference type="PANTHER" id="PTHR23233:SF84">
    <property type="entry name" value="FI23031P1"/>
    <property type="match status" value="1"/>
</dbReference>
<feature type="compositionally biased region" description="Basic and acidic residues" evidence="16">
    <location>
        <begin position="641"/>
        <end position="655"/>
    </location>
</feature>
<reference evidence="18 19" key="1">
    <citation type="journal article" date="2018" name="Nat. Ecol. Evol.">
        <title>Genomic signatures of mitonuclear coevolution across populations of Tigriopus californicus.</title>
        <authorList>
            <person name="Barreto F.S."/>
            <person name="Watson E.T."/>
            <person name="Lima T.G."/>
            <person name="Willett C.S."/>
            <person name="Edmands S."/>
            <person name="Li W."/>
            <person name="Burton R.S."/>
        </authorList>
    </citation>
    <scope>NUCLEOTIDE SEQUENCE [LARGE SCALE GENOMIC DNA]</scope>
    <source>
        <strain evidence="18 19">San Diego</strain>
    </source>
</reference>
<feature type="non-terminal residue" evidence="18">
    <location>
        <position position="1"/>
    </location>
</feature>
<feature type="domain" description="C2H2-type" evidence="17">
    <location>
        <begin position="1153"/>
        <end position="1180"/>
    </location>
</feature>
<evidence type="ECO:0000256" key="4">
    <source>
        <dbReference type="ARBA" id="ARBA00022723"/>
    </source>
</evidence>
<feature type="domain" description="C2H2-type" evidence="17">
    <location>
        <begin position="409"/>
        <end position="436"/>
    </location>
</feature>
<proteinExistence type="inferred from homology"/>
<dbReference type="InterPro" id="IPR051565">
    <property type="entry name" value="Sal_C2H2-zinc-finger"/>
</dbReference>
<gene>
    <name evidence="18" type="ORF">TCAL_02138</name>
</gene>
<comment type="similarity">
    <text evidence="12">Belongs to the sal C2H2-type zinc-finger protein family.</text>
</comment>
<feature type="compositionally biased region" description="Polar residues" evidence="16">
    <location>
        <begin position="272"/>
        <end position="308"/>
    </location>
</feature>
<feature type="region of interest" description="Disordered" evidence="16">
    <location>
        <begin position="1433"/>
        <end position="1615"/>
    </location>
</feature>
<evidence type="ECO:0000256" key="11">
    <source>
        <dbReference type="ARBA" id="ARBA00023242"/>
    </source>
</evidence>
<dbReference type="SMART" id="SM00355">
    <property type="entry name" value="ZnF_C2H2"/>
    <property type="match status" value="9"/>
</dbReference>
<dbReference type="SUPFAM" id="SSF57667">
    <property type="entry name" value="beta-beta-alpha zinc fingers"/>
    <property type="match status" value="5"/>
</dbReference>
<feature type="compositionally biased region" description="Basic and acidic residues" evidence="16">
    <location>
        <begin position="893"/>
        <end position="908"/>
    </location>
</feature>
<evidence type="ECO:0000256" key="9">
    <source>
        <dbReference type="ARBA" id="ARBA00023125"/>
    </source>
</evidence>
<feature type="compositionally biased region" description="Basic residues" evidence="16">
    <location>
        <begin position="1477"/>
        <end position="1490"/>
    </location>
</feature>
<evidence type="ECO:0000259" key="17">
    <source>
        <dbReference type="PROSITE" id="PS50157"/>
    </source>
</evidence>
<dbReference type="GO" id="GO:0000981">
    <property type="term" value="F:DNA-binding transcription factor activity, RNA polymerase II-specific"/>
    <property type="evidence" value="ECO:0007669"/>
    <property type="project" value="TreeGrafter"/>
</dbReference>
<evidence type="ECO:0000256" key="13">
    <source>
        <dbReference type="ARBA" id="ARBA00056983"/>
    </source>
</evidence>
<evidence type="ECO:0000256" key="10">
    <source>
        <dbReference type="ARBA" id="ARBA00023163"/>
    </source>
</evidence>
<dbReference type="GO" id="GO:0007399">
    <property type="term" value="P:nervous system development"/>
    <property type="evidence" value="ECO:0007669"/>
    <property type="project" value="UniProtKB-ARBA"/>
</dbReference>
<dbReference type="PROSITE" id="PS00028">
    <property type="entry name" value="ZINC_FINGER_C2H2_1"/>
    <property type="match status" value="9"/>
</dbReference>
<dbReference type="FunFam" id="3.30.160.60:FF:000291">
    <property type="entry name" value="Spalt-like transcription factor 4"/>
    <property type="match status" value="1"/>
</dbReference>
<evidence type="ECO:0000256" key="3">
    <source>
        <dbReference type="ARBA" id="ARBA00022553"/>
    </source>
</evidence>
<dbReference type="Gene3D" id="3.30.160.60">
    <property type="entry name" value="Classic Zinc Finger"/>
    <property type="match status" value="8"/>
</dbReference>
<feature type="compositionally biased region" description="Basic and acidic residues" evidence="16">
    <location>
        <begin position="605"/>
        <end position="617"/>
    </location>
</feature>
<feature type="region of interest" description="Disordered" evidence="16">
    <location>
        <begin position="499"/>
        <end position="522"/>
    </location>
</feature>
<evidence type="ECO:0000256" key="16">
    <source>
        <dbReference type="SAM" id="MobiDB-lite"/>
    </source>
</evidence>
<feature type="domain" description="C2H2-type" evidence="17">
    <location>
        <begin position="381"/>
        <end position="408"/>
    </location>
</feature>
<feature type="compositionally biased region" description="Low complexity" evidence="16">
    <location>
        <begin position="251"/>
        <end position="261"/>
    </location>
</feature>
<feature type="region of interest" description="Disordered" evidence="16">
    <location>
        <begin position="1"/>
        <end position="121"/>
    </location>
</feature>
<dbReference type="GO" id="GO:0008270">
    <property type="term" value="F:zinc ion binding"/>
    <property type="evidence" value="ECO:0007669"/>
    <property type="project" value="UniProtKB-KW"/>
</dbReference>
<dbReference type="STRING" id="6832.A0A553N744"/>
<feature type="compositionally biased region" description="Acidic residues" evidence="16">
    <location>
        <begin position="618"/>
        <end position="627"/>
    </location>
</feature>
<feature type="domain" description="C2H2-type" evidence="17">
    <location>
        <begin position="1125"/>
        <end position="1152"/>
    </location>
</feature>
<feature type="compositionally biased region" description="Low complexity" evidence="16">
    <location>
        <begin position="909"/>
        <end position="919"/>
    </location>
</feature>
<comment type="caution">
    <text evidence="18">The sequence shown here is derived from an EMBL/GenBank/DDBJ whole genome shotgun (WGS) entry which is preliminary data.</text>
</comment>
<dbReference type="InterPro" id="IPR013087">
    <property type="entry name" value="Znf_C2H2_type"/>
</dbReference>
<evidence type="ECO:0000256" key="12">
    <source>
        <dbReference type="ARBA" id="ARBA00038474"/>
    </source>
</evidence>
<evidence type="ECO:0000256" key="15">
    <source>
        <dbReference type="PROSITE-ProRule" id="PRU00042"/>
    </source>
</evidence>
<keyword evidence="7" id="KW-0862">Zinc</keyword>
<feature type="compositionally biased region" description="Low complexity" evidence="16">
    <location>
        <begin position="1252"/>
        <end position="1304"/>
    </location>
</feature>
<keyword evidence="5" id="KW-0677">Repeat</keyword>
<feature type="region of interest" description="Disordered" evidence="16">
    <location>
        <begin position="239"/>
        <end position="312"/>
    </location>
</feature>
<dbReference type="EMBL" id="VCGU01000459">
    <property type="protein sequence ID" value="TRY61259.1"/>
    <property type="molecule type" value="Genomic_DNA"/>
</dbReference>
<evidence type="ECO:0000256" key="1">
    <source>
        <dbReference type="ARBA" id="ARBA00004123"/>
    </source>
</evidence>
<feature type="region of interest" description="Disordered" evidence="16">
    <location>
        <begin position="601"/>
        <end position="669"/>
    </location>
</feature>
<dbReference type="FunFam" id="3.30.160.60:FF:001818">
    <property type="entry name" value="GDNF-inducible zinc finger protein 1 isoform X1"/>
    <property type="match status" value="1"/>
</dbReference>
<dbReference type="Pfam" id="PF00096">
    <property type="entry name" value="zf-C2H2"/>
    <property type="match status" value="5"/>
</dbReference>
<keyword evidence="11" id="KW-0539">Nucleus</keyword>
<feature type="compositionally biased region" description="Low complexity" evidence="16">
    <location>
        <begin position="561"/>
        <end position="576"/>
    </location>
</feature>
<sequence length="1615" mass="176541">SSPGEDGVPASGSLDAIGDDINTTGEVGSSDLERSDSIGDGDGSGTGNGVLDREDRANDDLDGNKPQNLFIKRTVSEDFANNNNGTRRLSSEDNDVEEDMDTSNRGQFGRDVDDPDDESNSKMDYPSLLNMNSISKIPSMLPFSNSSKLESSSVTEHLKEQLQTISMTISQLSSTMTNNSSPKNVQELAVLQATLFSLQQQQLLQMQILSQIQQQQSDRQDSPPSSMPSIAELAKKMERQNSLDQERPKELSALSSLSSSMPLPPSMPAKSNVLTGSGITPTTTQSSGCSKNAKSMHHTSASISSQVLDPNAPPPSLASSIIMHGDSPDDDKPAVNSLELLQKRAQGILNNASQGLLANNLADFSVNRDKEFDKKEPFFKHRCRYCGKVFGSDSALQIHVRSHTGERPYKCNICGNRFTTKGNLKVHFQRHSSKFPHIKMNPNLVPEHLDKFYPPLLQQIEDAEKKGLPIPNVNNPMAGMTPIIPPGMTLPALPNSIPGYPSFSPPPPGLSGSSNGMPRFPMPTSTAAAAAAAAASVSLSLPAPNLPTEPLKREDVPENLARSTPRSRSISPISSRAESRRSPRPMGLEDLKEAIALNRARVHHERSISPHEEKPSPEDMDDQEEPENLTKARTRSVSPPRMDHSPSFPHDRHADSSPANIMPYKTSPSLPMSTASSIIPLPNGPIILPPSVDPAKDPNVYTNLLPRPGSNDNAWESLIEVAKTSETSKLEQLVNNIEHKLSDPNECVICHRVLSCKSALQMHYRTHTGERPFKCRICGRAFTTKGNLKTHMGVHRAKPPMRMFHQCPVCHKKYANALVLQQHIKTHTGEPTELTAEQIAAAEIRDFPPLPFAPGSFPGLGSLRLHGSGLFPNLPHGQFPLGPFGSESQSPDIMDKDDIASGEERENSRPSSVSSTSSSNMKGQHIPTSIPLSLSIDSMVKMSDHRPFSLVRPFLMDKQSPGGPEDLSSPGRKGEQGNGTPEDMEEEPCSSPATLPRCSPGDRNSSPKSEPRDEKRSRDHEKEMRSRREEEQQQRTPTMPKSLADIRSSFPMDLTPNSTAALFAGFPHGLIPQSAIFANPLLSSAPTSALTQLTAASAAFGSPAFNPLGLPFPNIPGGVRPRGNTTCQICFKVFACHSALEIHIRSHTKERPFKCHVCDRGFSTKGNMKQHALTHKTNKDGEILNVSSPMSENSRSDSQDDRSNDAMSSSDRSEQHQQQMQMHPQQQLKPLKRSPPEGAENVMPLPKRSHGPPSNSSLGPNSSSSPPNSPYPSSSPNHGLSSSSLTTPTNSNSTSTSTTSASSNKHNCQVCKKPFSSGSALQIHMRTHTGDRPFKCSVCGKAFTTKGNLKVHMGTHMWSNSNQTSRRGRRMSLEMSHPPIPMNAKDSEFLHRRRPELFFPPPFLPTQFDTNGILPPSTQALQRSLLAEFHNHHQNGTSEDTSEVSRSLAAQPLPPSVRSMSHNHVDDESSPEPIRIRSPHSLHLSPKRKASPSTSQQDPSEENGDRRYSHEPWNWKLSKGDREGRRLIMPTKSDSKLSDRTNSQDEPGVAEDLVTAPAKEDDNDEELEEEGLEEEEEEEEDEEEDSKDVSPCPKSPLPSVPEKIHTSPPTATEIC</sequence>
<evidence type="ECO:0000256" key="14">
    <source>
        <dbReference type="ARBA" id="ARBA00071947"/>
    </source>
</evidence>
<dbReference type="PANTHER" id="PTHR23233">
    <property type="entry name" value="SAL-LIKE PROTEIN"/>
    <property type="match status" value="1"/>
</dbReference>
<feature type="region of interest" description="Disordered" evidence="16">
    <location>
        <begin position="1168"/>
        <end position="1307"/>
    </location>
</feature>
<feature type="compositionally biased region" description="Low complexity" evidence="16">
    <location>
        <begin position="1216"/>
        <end position="1229"/>
    </location>
</feature>
<feature type="compositionally biased region" description="Basic and acidic residues" evidence="16">
    <location>
        <begin position="1533"/>
        <end position="1543"/>
    </location>
</feature>
<dbReference type="FunFam" id="3.30.160.60:FF:000025">
    <property type="entry name" value="Spalt-like transcription factor 1"/>
    <property type="match status" value="1"/>
</dbReference>
<feature type="region of interest" description="Disordered" evidence="16">
    <location>
        <begin position="954"/>
        <end position="1042"/>
    </location>
</feature>
<dbReference type="FunFam" id="3.30.160.60:FF:002027">
    <property type="entry name" value="Blast:Sal-like protein 3"/>
    <property type="match status" value="1"/>
</dbReference>
<keyword evidence="8" id="KW-0805">Transcription regulation</keyword>
<keyword evidence="19" id="KW-1185">Reference proteome</keyword>
<feature type="compositionally biased region" description="Basic and acidic residues" evidence="16">
    <location>
        <begin position="239"/>
        <end position="250"/>
    </location>
</feature>
<keyword evidence="6 15" id="KW-0863">Zinc-finger</keyword>
<feature type="compositionally biased region" description="Basic and acidic residues" evidence="16">
    <location>
        <begin position="1194"/>
        <end position="1204"/>
    </location>
</feature>
<feature type="compositionally biased region" description="Acidic residues" evidence="16">
    <location>
        <begin position="92"/>
        <end position="101"/>
    </location>
</feature>
<feature type="region of interest" description="Disordered" evidence="16">
    <location>
        <begin position="878"/>
        <end position="928"/>
    </location>
</feature>
<feature type="compositionally biased region" description="Basic and acidic residues" evidence="16">
    <location>
        <begin position="577"/>
        <end position="588"/>
    </location>
</feature>
<organism evidence="18 19">
    <name type="scientific">Tigriopus californicus</name>
    <name type="common">Marine copepod</name>
    <dbReference type="NCBI Taxonomy" id="6832"/>
    <lineage>
        <taxon>Eukaryota</taxon>
        <taxon>Metazoa</taxon>
        <taxon>Ecdysozoa</taxon>
        <taxon>Arthropoda</taxon>
        <taxon>Crustacea</taxon>
        <taxon>Multicrustacea</taxon>
        <taxon>Hexanauplia</taxon>
        <taxon>Copepoda</taxon>
        <taxon>Harpacticoida</taxon>
        <taxon>Harpacticidae</taxon>
        <taxon>Tigriopus</taxon>
    </lineage>
</organism>
<feature type="domain" description="C2H2-type" evidence="17">
    <location>
        <begin position="805"/>
        <end position="832"/>
    </location>
</feature>
<name>A0A553N744_TIGCA</name>
<feature type="compositionally biased region" description="Acidic residues" evidence="16">
    <location>
        <begin position="1561"/>
        <end position="1586"/>
    </location>
</feature>
<dbReference type="OMA" id="LPCANAR"/>
<keyword evidence="9" id="KW-0238">DNA-binding</keyword>
<feature type="region of interest" description="Disordered" evidence="16">
    <location>
        <begin position="543"/>
        <end position="588"/>
    </location>
</feature>
<dbReference type="GO" id="GO:0000978">
    <property type="term" value="F:RNA polymerase II cis-regulatory region sequence-specific DNA binding"/>
    <property type="evidence" value="ECO:0007669"/>
    <property type="project" value="TreeGrafter"/>
</dbReference>
<protein>
    <recommendedName>
        <fullName evidence="14">Homeotic protein spalt-major</fullName>
    </recommendedName>
</protein>
<evidence type="ECO:0000256" key="7">
    <source>
        <dbReference type="ARBA" id="ARBA00022833"/>
    </source>
</evidence>
<keyword evidence="10" id="KW-0804">Transcription</keyword>
<comment type="subcellular location">
    <subcellularLocation>
        <location evidence="1">Nucleus</location>
    </subcellularLocation>
</comment>
<dbReference type="FunFam" id="3.30.160.60:FF:000215">
    <property type="entry name" value="Spalt-like transcription factor 3"/>
    <property type="match status" value="1"/>
</dbReference>
<dbReference type="GO" id="GO:0035107">
    <property type="term" value="P:appendage morphogenesis"/>
    <property type="evidence" value="ECO:0007669"/>
    <property type="project" value="UniProtKB-ARBA"/>
</dbReference>
<dbReference type="GO" id="GO:0048513">
    <property type="term" value="P:animal organ development"/>
    <property type="evidence" value="ECO:0007669"/>
    <property type="project" value="UniProtKB-ARBA"/>
</dbReference>
<keyword evidence="4" id="KW-0479">Metal-binding</keyword>
<dbReference type="GO" id="GO:0030154">
    <property type="term" value="P:cell differentiation"/>
    <property type="evidence" value="ECO:0007669"/>
    <property type="project" value="UniProtKB-ARBA"/>
</dbReference>
<feature type="domain" description="C2H2-type" evidence="17">
    <location>
        <begin position="773"/>
        <end position="800"/>
    </location>
</feature>
<feature type="domain" description="C2H2-type" evidence="17">
    <location>
        <begin position="745"/>
        <end position="772"/>
    </location>
</feature>
<evidence type="ECO:0000256" key="6">
    <source>
        <dbReference type="ARBA" id="ARBA00022771"/>
    </source>
</evidence>
<dbReference type="InterPro" id="IPR036236">
    <property type="entry name" value="Znf_C2H2_sf"/>
</dbReference>
<evidence type="ECO:0000313" key="18">
    <source>
        <dbReference type="EMBL" id="TRY61259.1"/>
    </source>
</evidence>
<feature type="domain" description="C2H2-type" evidence="17">
    <location>
        <begin position="1306"/>
        <end position="1333"/>
    </location>
</feature>
<keyword evidence="2" id="KW-0217">Developmental protein</keyword>